<dbReference type="AlphaFoldDB" id="A0A8J8WEH7"/>
<dbReference type="PANTHER" id="PTHR46704">
    <property type="entry name" value="CXC DOMAIN-CONTAINING PROTEIN-RELATED"/>
    <property type="match status" value="1"/>
</dbReference>
<dbReference type="PANTHER" id="PTHR46704:SF1">
    <property type="entry name" value="TELOMERE LENGTH REGULATION PROTEIN TEL2 HOMOLOG"/>
    <property type="match status" value="1"/>
</dbReference>
<comment type="caution">
    <text evidence="1">The sequence shown here is derived from an EMBL/GenBank/DDBJ whole genome shotgun (WGS) entry which is preliminary data.</text>
</comment>
<dbReference type="EMBL" id="JACEEZ010025879">
    <property type="protein sequence ID" value="KAG0696477.1"/>
    <property type="molecule type" value="Genomic_DNA"/>
</dbReference>
<dbReference type="Proteomes" id="UP000770661">
    <property type="component" value="Unassembled WGS sequence"/>
</dbReference>
<reference evidence="1" key="1">
    <citation type="submission" date="2020-07" db="EMBL/GenBank/DDBJ databases">
        <title>The High-quality genome of the commercially important snow crab, Chionoecetes opilio.</title>
        <authorList>
            <person name="Jeong J.-H."/>
            <person name="Ryu S."/>
        </authorList>
    </citation>
    <scope>NUCLEOTIDE SEQUENCE</scope>
    <source>
        <strain evidence="1">MADBK_172401_WGS</strain>
        <tissue evidence="1">Digestive gland</tissue>
    </source>
</reference>
<gene>
    <name evidence="1" type="ORF">GWK47_026536</name>
</gene>
<name>A0A8J8WEH7_CHIOP</name>
<sequence length="167" mass="18637">MKPTDRTTVLTSITRGFEVTQNSNQDILVITADAAIYKIIVDISFQQPDLLDNMVALLGGMHLLMDFVACIGTLTADCGLKEVLSTTFGSVDKMLSGKKFPQNVRALRLLVEEILRSVLESGNITSMEDLEEELKKRSSQSRTTKMWVEVVIRPALIIMLYCRASHE</sequence>
<evidence type="ECO:0000313" key="2">
    <source>
        <dbReference type="Proteomes" id="UP000770661"/>
    </source>
</evidence>
<evidence type="ECO:0000313" key="1">
    <source>
        <dbReference type="EMBL" id="KAG0696477.1"/>
    </source>
</evidence>
<organism evidence="1 2">
    <name type="scientific">Chionoecetes opilio</name>
    <name type="common">Atlantic snow crab</name>
    <name type="synonym">Cancer opilio</name>
    <dbReference type="NCBI Taxonomy" id="41210"/>
    <lineage>
        <taxon>Eukaryota</taxon>
        <taxon>Metazoa</taxon>
        <taxon>Ecdysozoa</taxon>
        <taxon>Arthropoda</taxon>
        <taxon>Crustacea</taxon>
        <taxon>Multicrustacea</taxon>
        <taxon>Malacostraca</taxon>
        <taxon>Eumalacostraca</taxon>
        <taxon>Eucarida</taxon>
        <taxon>Decapoda</taxon>
        <taxon>Pleocyemata</taxon>
        <taxon>Brachyura</taxon>
        <taxon>Eubrachyura</taxon>
        <taxon>Majoidea</taxon>
        <taxon>Majidae</taxon>
        <taxon>Chionoecetes</taxon>
    </lineage>
</organism>
<accession>A0A8J8WEH7</accession>
<protein>
    <submittedName>
        <fullName evidence="1">Uncharacterized protein</fullName>
    </submittedName>
</protein>
<proteinExistence type="predicted"/>
<dbReference type="OrthoDB" id="6753017at2759"/>
<keyword evidence="2" id="KW-1185">Reference proteome</keyword>